<keyword evidence="6 7" id="KW-0482">Metalloprotease</keyword>
<dbReference type="SUPFAM" id="SSF55486">
    <property type="entry name" value="Metalloproteases ('zincins'), catalytic domain"/>
    <property type="match status" value="1"/>
</dbReference>
<dbReference type="OrthoDB" id="9773538at2"/>
<dbReference type="FunFam" id="3.40.390.10:FF:000009">
    <property type="entry name" value="Oligopeptidase A"/>
    <property type="match status" value="1"/>
</dbReference>
<keyword evidence="5 7" id="KW-0862">Zinc</keyword>
<comment type="cofactor">
    <cofactor evidence="7">
        <name>Zn(2+)</name>
        <dbReference type="ChEBI" id="CHEBI:29105"/>
    </cofactor>
    <text evidence="7">Binds 1 zinc ion.</text>
</comment>
<dbReference type="GO" id="GO:0006508">
    <property type="term" value="P:proteolysis"/>
    <property type="evidence" value="ECO:0007669"/>
    <property type="project" value="UniProtKB-KW"/>
</dbReference>
<dbReference type="CDD" id="cd06456">
    <property type="entry name" value="M3A_DCP"/>
    <property type="match status" value="1"/>
</dbReference>
<evidence type="ECO:0000256" key="6">
    <source>
        <dbReference type="ARBA" id="ARBA00023049"/>
    </source>
</evidence>
<keyword evidence="2 7" id="KW-0645">Protease</keyword>
<evidence type="ECO:0000256" key="2">
    <source>
        <dbReference type="ARBA" id="ARBA00022670"/>
    </source>
</evidence>
<dbReference type="RefSeq" id="WP_073054070.1">
    <property type="nucleotide sequence ID" value="NZ_FQUP01000002.1"/>
</dbReference>
<protein>
    <submittedName>
        <fullName evidence="9">Peptidyl-dipeptidase Dcp</fullName>
    </submittedName>
</protein>
<gene>
    <name evidence="9" type="ORF">SAMN02745157_2995</name>
</gene>
<dbReference type="Pfam" id="PF01432">
    <property type="entry name" value="Peptidase_M3"/>
    <property type="match status" value="1"/>
</dbReference>
<dbReference type="GO" id="GO:0004180">
    <property type="term" value="F:carboxypeptidase activity"/>
    <property type="evidence" value="ECO:0007669"/>
    <property type="project" value="TreeGrafter"/>
</dbReference>
<dbReference type="GO" id="GO:0046872">
    <property type="term" value="F:metal ion binding"/>
    <property type="evidence" value="ECO:0007669"/>
    <property type="project" value="UniProtKB-UniRule"/>
</dbReference>
<evidence type="ECO:0000256" key="1">
    <source>
        <dbReference type="ARBA" id="ARBA00006040"/>
    </source>
</evidence>
<dbReference type="PANTHER" id="PTHR43660:SF1">
    <property type="entry name" value="DIPEPTIDYL CARBOXYPEPTIDASE"/>
    <property type="match status" value="1"/>
</dbReference>
<dbReference type="AlphaFoldDB" id="A0A1M5EGH8"/>
<evidence type="ECO:0000256" key="5">
    <source>
        <dbReference type="ARBA" id="ARBA00022833"/>
    </source>
</evidence>
<keyword evidence="10" id="KW-1185">Reference proteome</keyword>
<evidence type="ECO:0000259" key="8">
    <source>
        <dbReference type="Pfam" id="PF01432"/>
    </source>
</evidence>
<keyword evidence="3 7" id="KW-0479">Metal-binding</keyword>
<reference evidence="9 10" key="1">
    <citation type="submission" date="2016-11" db="EMBL/GenBank/DDBJ databases">
        <authorList>
            <person name="Jaros S."/>
            <person name="Januszkiewicz K."/>
            <person name="Wedrychowicz H."/>
        </authorList>
    </citation>
    <scope>NUCLEOTIDE SEQUENCE [LARGE SCALE GENOMIC DNA]</scope>
    <source>
        <strain evidence="9 10">DSM 19436</strain>
    </source>
</reference>
<name>A0A1M5EGH8_9HYPH</name>
<feature type="domain" description="Peptidase M3A/M3B catalytic" evidence="8">
    <location>
        <begin position="231"/>
        <end position="676"/>
    </location>
</feature>
<dbReference type="Gene3D" id="1.10.1370.40">
    <property type="match status" value="1"/>
</dbReference>
<dbReference type="InterPro" id="IPR024079">
    <property type="entry name" value="MetalloPept_cat_dom_sf"/>
</dbReference>
<sequence length="682" mass="75723">MTADNPLLSTWTTPFGMPPFAAIEPAHYRPAFEAAIADHQSEIALIAGNPEAPSFANTIEAMERAGRKLDRVAAVFFNLTGAHTNDALEAIEMEIAPLLSRHRSAIYLSEALFQRIDTLMKNGDGGLDAEQARVLERYHTGFRRSGAGLPAETKARLAAISERLATLGTTFGQNVLADEKGWTLVLEGGDDLAGLPDFLIASASQAAKDRGLQGKYLITLSRSSIEPFLQFSARRDLREKAFEAWTARGEAGKTDNRAIIAETVALRAEQAELLGFESFAHFRLDDSMAKTPEAAMNLLTSVWAPARARAIEERAALQALVHEEGGNFELAAWDWRYYSERRRKAEFDLDEAGLKPYLQLDKVIEAAFDTATRLFGVRFLERKDVEAYHPDVRVFEVTDASGDLVGIFLGDYFARPSKRSGAWMSDYRGQERLVGNVRPIIVNVMNFAKGADGAPTLLSYDDARTLFHEFGHGLHGLLSDVTYPSIAGTSVARDFVEFPSQLYEHWFERPEILERFAVHYRTGEPMPASLIERLKASRSFNQGFATVEYVSSALVDLRLHLLKDGAGLDSTAFEKGILAEIGMPQAMVMRHRTPHFQHVFAGDGYSSAYYSYLWSETLDADGFDAFEEAGDIFSPDVASRLKEFVYSAGNRRKPDEAYRAFRGRDPDPSALLRKRGLMDTAV</sequence>
<evidence type="ECO:0000313" key="10">
    <source>
        <dbReference type="Proteomes" id="UP000184485"/>
    </source>
</evidence>
<organism evidence="9 10">
    <name type="scientific">Kaistia soli DSM 19436</name>
    <dbReference type="NCBI Taxonomy" id="1122133"/>
    <lineage>
        <taxon>Bacteria</taxon>
        <taxon>Pseudomonadati</taxon>
        <taxon>Pseudomonadota</taxon>
        <taxon>Alphaproteobacteria</taxon>
        <taxon>Hyphomicrobiales</taxon>
        <taxon>Kaistiaceae</taxon>
        <taxon>Kaistia</taxon>
    </lineage>
</organism>
<dbReference type="Gene3D" id="3.40.390.10">
    <property type="entry name" value="Collagenase (Catalytic Domain)"/>
    <property type="match status" value="1"/>
</dbReference>
<accession>A0A1M5EGH8</accession>
<evidence type="ECO:0000256" key="7">
    <source>
        <dbReference type="RuleBase" id="RU003435"/>
    </source>
</evidence>
<dbReference type="InterPro" id="IPR001567">
    <property type="entry name" value="Pept_M3A_M3B_dom"/>
</dbReference>
<dbReference type="InterPro" id="IPR034005">
    <property type="entry name" value="M3A_DCP"/>
</dbReference>
<dbReference type="EMBL" id="FQUP01000002">
    <property type="protein sequence ID" value="SHF78393.1"/>
    <property type="molecule type" value="Genomic_DNA"/>
</dbReference>
<dbReference type="InterPro" id="IPR024077">
    <property type="entry name" value="Neurolysin/TOP_dom2"/>
</dbReference>
<dbReference type="STRING" id="1122133.SAMN02745157_2995"/>
<dbReference type="GO" id="GO:0004222">
    <property type="term" value="F:metalloendopeptidase activity"/>
    <property type="evidence" value="ECO:0007669"/>
    <property type="project" value="InterPro"/>
</dbReference>
<dbReference type="GO" id="GO:0005829">
    <property type="term" value="C:cytosol"/>
    <property type="evidence" value="ECO:0007669"/>
    <property type="project" value="TreeGrafter"/>
</dbReference>
<evidence type="ECO:0000256" key="3">
    <source>
        <dbReference type="ARBA" id="ARBA00022723"/>
    </source>
</evidence>
<dbReference type="Proteomes" id="UP000184485">
    <property type="component" value="Unassembled WGS sequence"/>
</dbReference>
<dbReference type="Gene3D" id="1.10.1370.10">
    <property type="entry name" value="Neurolysin, domain 3"/>
    <property type="match status" value="1"/>
</dbReference>
<comment type="similarity">
    <text evidence="1 7">Belongs to the peptidase M3 family.</text>
</comment>
<keyword evidence="4 7" id="KW-0378">Hydrolase</keyword>
<dbReference type="InterPro" id="IPR045090">
    <property type="entry name" value="Pept_M3A_M3B"/>
</dbReference>
<evidence type="ECO:0000256" key="4">
    <source>
        <dbReference type="ARBA" id="ARBA00022801"/>
    </source>
</evidence>
<evidence type="ECO:0000313" key="9">
    <source>
        <dbReference type="EMBL" id="SHF78393.1"/>
    </source>
</evidence>
<dbReference type="PANTHER" id="PTHR43660">
    <property type="entry name" value="DIPEPTIDYL CARBOXYPEPTIDASE"/>
    <property type="match status" value="1"/>
</dbReference>
<proteinExistence type="inferred from homology"/>